<evidence type="ECO:0000256" key="7">
    <source>
        <dbReference type="ARBA" id="ARBA00022679"/>
    </source>
</evidence>
<dbReference type="EMBL" id="JAKCXM010000006">
    <property type="protein sequence ID" value="KAJ0409106.1"/>
    <property type="molecule type" value="Genomic_DNA"/>
</dbReference>
<feature type="domain" description="PAS" evidence="19">
    <location>
        <begin position="774"/>
        <end position="845"/>
    </location>
</feature>
<keyword evidence="13" id="KW-0675">Receptor</keyword>
<proteinExistence type="predicted"/>
<dbReference type="InterPro" id="IPR003661">
    <property type="entry name" value="HisK_dim/P_dom"/>
</dbReference>
<dbReference type="GO" id="GO:0006355">
    <property type="term" value="P:regulation of DNA-templated transcription"/>
    <property type="evidence" value="ECO:0007669"/>
    <property type="project" value="InterPro"/>
</dbReference>
<feature type="domain" description="PAC" evidence="20">
    <location>
        <begin position="488"/>
        <end position="540"/>
    </location>
</feature>
<evidence type="ECO:0000256" key="13">
    <source>
        <dbReference type="ARBA" id="ARBA00023170"/>
    </source>
</evidence>
<dbReference type="InterPro" id="IPR000014">
    <property type="entry name" value="PAS"/>
</dbReference>
<dbReference type="InterPro" id="IPR008207">
    <property type="entry name" value="Sig_transdc_His_kin_Hpt_dom"/>
</dbReference>
<feature type="region of interest" description="Disordered" evidence="16">
    <location>
        <begin position="1747"/>
        <end position="1769"/>
    </location>
</feature>
<feature type="domain" description="PAS" evidence="19">
    <location>
        <begin position="28"/>
        <end position="93"/>
    </location>
</feature>
<evidence type="ECO:0000259" key="21">
    <source>
        <dbReference type="PROSITE" id="PS50894"/>
    </source>
</evidence>
<evidence type="ECO:0000259" key="18">
    <source>
        <dbReference type="PROSITE" id="PS50110"/>
    </source>
</evidence>
<dbReference type="GO" id="GO:0005886">
    <property type="term" value="C:plasma membrane"/>
    <property type="evidence" value="ECO:0007669"/>
    <property type="project" value="UniProtKB-SubCell"/>
</dbReference>
<evidence type="ECO:0000259" key="20">
    <source>
        <dbReference type="PROSITE" id="PS50113"/>
    </source>
</evidence>
<dbReference type="Pfam" id="PF00989">
    <property type="entry name" value="PAS"/>
    <property type="match status" value="10"/>
</dbReference>
<evidence type="ECO:0000256" key="3">
    <source>
        <dbReference type="ARBA" id="ARBA00011738"/>
    </source>
</evidence>
<keyword evidence="6" id="KW-0997">Cell inner membrane</keyword>
<evidence type="ECO:0000256" key="14">
    <source>
        <dbReference type="PROSITE-ProRule" id="PRU00110"/>
    </source>
</evidence>
<dbReference type="SMART" id="SM00388">
    <property type="entry name" value="HisKA"/>
    <property type="match status" value="1"/>
</dbReference>
<comment type="subcellular location">
    <subcellularLocation>
        <location evidence="2">Cell inner membrane</location>
        <topology evidence="2">Multi-pass membrane protein</topology>
    </subcellularLocation>
</comment>
<dbReference type="Pfam" id="PF01627">
    <property type="entry name" value="Hpt"/>
    <property type="match status" value="1"/>
</dbReference>
<feature type="domain" description="PAC" evidence="20">
    <location>
        <begin position="249"/>
        <end position="301"/>
    </location>
</feature>
<feature type="domain" description="PAC" evidence="20">
    <location>
        <begin position="848"/>
        <end position="900"/>
    </location>
</feature>
<dbReference type="GO" id="GO:0009927">
    <property type="term" value="F:histidine phosphotransfer kinase activity"/>
    <property type="evidence" value="ECO:0007669"/>
    <property type="project" value="TreeGrafter"/>
</dbReference>
<keyword evidence="5" id="KW-1003">Cell membrane</keyword>
<dbReference type="PROSITE" id="PS50110">
    <property type="entry name" value="RESPONSE_REGULATORY"/>
    <property type="match status" value="1"/>
</dbReference>
<dbReference type="Gene3D" id="1.10.287.130">
    <property type="match status" value="1"/>
</dbReference>
<evidence type="ECO:0000259" key="19">
    <source>
        <dbReference type="PROSITE" id="PS50112"/>
    </source>
</evidence>
<feature type="domain" description="PAS" evidence="19">
    <location>
        <begin position="175"/>
        <end position="245"/>
    </location>
</feature>
<reference evidence="22" key="1">
    <citation type="submission" date="2021-12" db="EMBL/GenBank/DDBJ databases">
        <title>Prjna785345.</title>
        <authorList>
            <person name="Rujirawat T."/>
            <person name="Krajaejun T."/>
        </authorList>
    </citation>
    <scope>NUCLEOTIDE SEQUENCE</scope>
    <source>
        <strain evidence="22">Pi057C3</strain>
    </source>
</reference>
<feature type="domain" description="PAC" evidence="20">
    <location>
        <begin position="608"/>
        <end position="660"/>
    </location>
</feature>
<gene>
    <name evidence="22" type="ORF">P43SY_002240</name>
</gene>
<dbReference type="InterPro" id="IPR001610">
    <property type="entry name" value="PAC"/>
</dbReference>
<keyword evidence="11" id="KW-1133">Transmembrane helix</keyword>
<feature type="domain" description="PAS" evidence="19">
    <location>
        <begin position="1159"/>
        <end position="1230"/>
    </location>
</feature>
<dbReference type="GO" id="GO:0009584">
    <property type="term" value="P:detection of visible light"/>
    <property type="evidence" value="ECO:0007669"/>
    <property type="project" value="InterPro"/>
</dbReference>
<feature type="domain" description="PAC" evidence="20">
    <location>
        <begin position="1088"/>
        <end position="1140"/>
    </location>
</feature>
<feature type="domain" description="PAC" evidence="20">
    <location>
        <begin position="1233"/>
        <end position="1285"/>
    </location>
</feature>
<dbReference type="SUPFAM" id="SSF47226">
    <property type="entry name" value="Histidine-containing phosphotransfer domain, HPT domain"/>
    <property type="match status" value="1"/>
</dbReference>
<feature type="domain" description="Histidine kinase" evidence="17">
    <location>
        <begin position="1409"/>
        <end position="1500"/>
    </location>
</feature>
<dbReference type="PROSITE" id="PS50112">
    <property type="entry name" value="PAS"/>
    <property type="match status" value="11"/>
</dbReference>
<keyword evidence="12" id="KW-0472">Membrane</keyword>
<dbReference type="InterPro" id="IPR036097">
    <property type="entry name" value="HisK_dim/P_sf"/>
</dbReference>
<dbReference type="Pfam" id="PF08448">
    <property type="entry name" value="PAS_4"/>
    <property type="match status" value="1"/>
</dbReference>
<evidence type="ECO:0000256" key="4">
    <source>
        <dbReference type="ARBA" id="ARBA00012438"/>
    </source>
</evidence>
<dbReference type="SUPFAM" id="SSF55785">
    <property type="entry name" value="PYP-like sensor domain (PAS domain)"/>
    <property type="match status" value="11"/>
</dbReference>
<evidence type="ECO:0000256" key="15">
    <source>
        <dbReference type="PROSITE-ProRule" id="PRU00169"/>
    </source>
</evidence>
<dbReference type="InterPro" id="IPR011006">
    <property type="entry name" value="CheY-like_superfamily"/>
</dbReference>
<keyword evidence="8" id="KW-0812">Transmembrane</keyword>
<dbReference type="InterPro" id="IPR013767">
    <property type="entry name" value="PAS_fold"/>
</dbReference>
<dbReference type="FunFam" id="3.30.450.20:FF:000011">
    <property type="entry name" value="Hybrid signal transduction histidine kinase"/>
    <property type="match status" value="7"/>
</dbReference>
<keyword evidence="7" id="KW-0808">Transferase</keyword>
<dbReference type="InterPro" id="IPR001294">
    <property type="entry name" value="Phytochrome"/>
</dbReference>
<dbReference type="InterPro" id="IPR001789">
    <property type="entry name" value="Sig_transdc_resp-reg_receiver"/>
</dbReference>
<evidence type="ECO:0000313" key="22">
    <source>
        <dbReference type="EMBL" id="KAJ0409106.1"/>
    </source>
</evidence>
<dbReference type="PANTHER" id="PTHR43047:SF72">
    <property type="entry name" value="OSMOSENSING HISTIDINE PROTEIN KINASE SLN1"/>
    <property type="match status" value="1"/>
</dbReference>
<keyword evidence="10" id="KW-0547">Nucleotide-binding</keyword>
<dbReference type="PRINTS" id="PR01033">
    <property type="entry name" value="PHYTOCHROME"/>
</dbReference>
<dbReference type="Gene3D" id="3.40.50.2300">
    <property type="match status" value="1"/>
</dbReference>
<comment type="caution">
    <text evidence="22">The sequence shown here is derived from an EMBL/GenBank/DDBJ whole genome shotgun (WGS) entry which is preliminary data.</text>
</comment>
<keyword evidence="23" id="KW-1185">Reference proteome</keyword>
<dbReference type="CDD" id="cd00082">
    <property type="entry name" value="HisKA"/>
    <property type="match status" value="1"/>
</dbReference>
<evidence type="ECO:0000256" key="10">
    <source>
        <dbReference type="ARBA" id="ARBA00022840"/>
    </source>
</evidence>
<dbReference type="Pfam" id="PF00512">
    <property type="entry name" value="HisKA"/>
    <property type="match status" value="1"/>
</dbReference>
<feature type="region of interest" description="Disordered" evidence="16">
    <location>
        <begin position="123"/>
        <end position="144"/>
    </location>
</feature>
<name>A0AAD5QCN4_PYTIN</name>
<keyword evidence="15" id="KW-0597">Phosphoprotein</keyword>
<keyword evidence="9" id="KW-0418">Kinase</keyword>
<dbReference type="SMART" id="SM00086">
    <property type="entry name" value="PAC"/>
    <property type="match status" value="10"/>
</dbReference>
<dbReference type="PROSITE" id="PS50894">
    <property type="entry name" value="HPT"/>
    <property type="match status" value="1"/>
</dbReference>
<feature type="domain" description="PAC" evidence="20">
    <location>
        <begin position="728"/>
        <end position="780"/>
    </location>
</feature>
<dbReference type="NCBIfam" id="TIGR00229">
    <property type="entry name" value="sensory_box"/>
    <property type="match status" value="10"/>
</dbReference>
<evidence type="ECO:0000256" key="8">
    <source>
        <dbReference type="ARBA" id="ARBA00022692"/>
    </source>
</evidence>
<dbReference type="SMART" id="SM00091">
    <property type="entry name" value="PAS"/>
    <property type="match status" value="11"/>
</dbReference>
<dbReference type="PROSITE" id="PS50113">
    <property type="entry name" value="PAC"/>
    <property type="match status" value="10"/>
</dbReference>
<comment type="subunit">
    <text evidence="3">Homodimer.</text>
</comment>
<keyword evidence="10" id="KW-0067">ATP-binding</keyword>
<dbReference type="PANTHER" id="PTHR43047">
    <property type="entry name" value="TWO-COMPONENT HISTIDINE PROTEIN KINASE"/>
    <property type="match status" value="1"/>
</dbReference>
<dbReference type="SUPFAM" id="SSF47384">
    <property type="entry name" value="Homodimeric domain of signal transducing histidine kinase"/>
    <property type="match status" value="1"/>
</dbReference>
<feature type="domain" description="PAS" evidence="19">
    <location>
        <begin position="894"/>
        <end position="965"/>
    </location>
</feature>
<dbReference type="InterPro" id="IPR013656">
    <property type="entry name" value="PAS_4"/>
</dbReference>
<evidence type="ECO:0000256" key="1">
    <source>
        <dbReference type="ARBA" id="ARBA00000085"/>
    </source>
</evidence>
<evidence type="ECO:0000259" key="17">
    <source>
        <dbReference type="PROSITE" id="PS50109"/>
    </source>
</evidence>
<feature type="domain" description="HPt" evidence="21">
    <location>
        <begin position="1622"/>
        <end position="1728"/>
    </location>
</feature>
<dbReference type="SUPFAM" id="SSF52172">
    <property type="entry name" value="CheY-like"/>
    <property type="match status" value="1"/>
</dbReference>
<feature type="domain" description="PAS" evidence="19">
    <location>
        <begin position="1014"/>
        <end position="1085"/>
    </location>
</feature>
<dbReference type="InterPro" id="IPR005467">
    <property type="entry name" value="His_kinase_dom"/>
</dbReference>
<feature type="domain" description="PAS" evidence="19">
    <location>
        <begin position="654"/>
        <end position="725"/>
    </location>
</feature>
<dbReference type="Gene3D" id="1.20.120.160">
    <property type="entry name" value="HPT domain"/>
    <property type="match status" value="1"/>
</dbReference>
<feature type="domain" description="PAC" evidence="20">
    <location>
        <begin position="968"/>
        <end position="1020"/>
    </location>
</feature>
<dbReference type="Pfam" id="PF00072">
    <property type="entry name" value="Response_reg"/>
    <property type="match status" value="1"/>
</dbReference>
<feature type="modified residue" description="4-aspartylphosphate" evidence="15">
    <location>
        <position position="1532"/>
    </location>
</feature>
<feature type="domain" description="PAC" evidence="20">
    <location>
        <begin position="1353"/>
        <end position="1405"/>
    </location>
</feature>
<comment type="catalytic activity">
    <reaction evidence="1">
        <text>ATP + protein L-histidine = ADP + protein N-phospho-L-histidine.</text>
        <dbReference type="EC" id="2.7.13.3"/>
    </reaction>
</comment>
<evidence type="ECO:0000313" key="23">
    <source>
        <dbReference type="Proteomes" id="UP001209570"/>
    </source>
</evidence>
<dbReference type="SMART" id="SM00448">
    <property type="entry name" value="REC"/>
    <property type="match status" value="1"/>
</dbReference>
<dbReference type="InterPro" id="IPR000700">
    <property type="entry name" value="PAS-assoc_C"/>
</dbReference>
<dbReference type="InterPro" id="IPR036641">
    <property type="entry name" value="HPT_dom_sf"/>
</dbReference>
<dbReference type="Proteomes" id="UP001209570">
    <property type="component" value="Unassembled WGS sequence"/>
</dbReference>
<feature type="modified residue" description="Phosphohistidine" evidence="14">
    <location>
        <position position="1661"/>
    </location>
</feature>
<evidence type="ECO:0000256" key="11">
    <source>
        <dbReference type="ARBA" id="ARBA00022989"/>
    </source>
</evidence>
<evidence type="ECO:0000256" key="9">
    <source>
        <dbReference type="ARBA" id="ARBA00022777"/>
    </source>
</evidence>
<evidence type="ECO:0000256" key="5">
    <source>
        <dbReference type="ARBA" id="ARBA00022475"/>
    </source>
</evidence>
<feature type="domain" description="Response regulatory" evidence="18">
    <location>
        <begin position="1480"/>
        <end position="1602"/>
    </location>
</feature>
<feature type="domain" description="PAC" evidence="20">
    <location>
        <begin position="369"/>
        <end position="421"/>
    </location>
</feature>
<protein>
    <recommendedName>
        <fullName evidence="4">histidine kinase</fullName>
        <ecNumber evidence="4">2.7.13.3</ecNumber>
    </recommendedName>
</protein>
<dbReference type="PROSITE" id="PS50109">
    <property type="entry name" value="HIS_KIN"/>
    <property type="match status" value="1"/>
</dbReference>
<evidence type="ECO:0000256" key="12">
    <source>
        <dbReference type="ARBA" id="ARBA00023136"/>
    </source>
</evidence>
<evidence type="ECO:0000256" key="16">
    <source>
        <dbReference type="SAM" id="MobiDB-lite"/>
    </source>
</evidence>
<evidence type="ECO:0000256" key="6">
    <source>
        <dbReference type="ARBA" id="ARBA00022519"/>
    </source>
</evidence>
<dbReference type="CDD" id="cd17546">
    <property type="entry name" value="REC_hyHK_CKI1_RcsC-like"/>
    <property type="match status" value="1"/>
</dbReference>
<feature type="domain" description="PAS" evidence="19">
    <location>
        <begin position="534"/>
        <end position="605"/>
    </location>
</feature>
<dbReference type="FunFam" id="3.30.450.20:FF:000077">
    <property type="entry name" value="Hybrid signal transduction histidine kinase"/>
    <property type="match status" value="1"/>
</dbReference>
<sequence length="1769" mass="195980">MPMPTVARPTPFTSIQTSTEFPLDPLGLLRDANAPVIGLNTAGHVIFWNRRLEAITGVLAEDILGRSVHEVVTGGDARHLAVDQALAHVLDTGESVPEVPLLLRTSTGQEALVKTSLTAFFSERGEEGRPSSTSSTVSDGEDAKMEDELGVGRRAASTPVGVYGIGQDLSQQWMHEKQYESVIMQANAPIIELDREAVITVWNAKTASLTGLAREAVVGTPLMPMVDAEHRALVADHIHQTLATGVAGDEFELPLITANGARVEISLCLTPRFDAGGALVGVVAIGQDVTERNAKEMEYRKFIDSANAPIFCIDNDGRIVIFNKKAAETSEYSADEVMGVKIIDALVSEEYREAVAAVFDKASLGIETASVEFPLITKTGRKVEILLNATPRYDHLGNLCGVIGIGQDITDRIIQEQEYSRLIDTANAPIFGVDRDFDVIIWNKKAASITQYTNQDTMGEDLLKFISVEYRNAVQEVLSKALNGIETANFEFPLITKSGRRLDILLNATPKYDHFGNICGVVGIGQDITDRRAQEQEYTRLIDTANAPIFGVDRELRVNIWNRKAAQITEYAVFDVLGANLVENFIPQEYKQEVGGVLSKALEGIETANFEFPLITRTGRRLEILLNATPRYDEKGAIIGVVGIGQDITVRIAQEQEYSRLIDTANAPIFGVDMKGQVNIWNKKAAEITQYSTEDVIGKDLVNRFVSEENRSAVGFALRKALQGAQTANFDFPLITKAGRRVEILLNATPRYNELGNIVGVVGIGQDITDRIAQEQEYTRLIDKANAPIFGVDVNGCLNIWNRKAAEITQYTTEEVLGENLVSKFISEDYRQAVAGVLSKALQGDESANFEVPLITKTGRKVIFLLNATARFDQHGHIVGVVGIGQDITDRIAQEQEYTRLIDTANAPIFGVDVKGCVNIWNKKAAEITQYTPSDVMGENLVEKFITEDYREAVAQVLSKALDGQETANFEFPLITKAGRRVEILLNATCRYNEHGGVIGMVGIGQDITDRIAQEQEYSRLIDTANAPIFGVDEEGRVNIWNVKAAEITQYTPSDVMGANLVEQFITEDYREAVGYVLSKALHGTETANFEFPLITKAGRRVEILLNATPRFNERGKVMGMVGIGQDITDRIAQEQEYTRLIDKANAPIFGDITDRIAQEQEYSRLIDTANAPIFGVDANMCVNIWNKKAAQITNYSIQEVIGENLVETFISPEYRPVVADVLSKALQGIQTANFEFPLITRPGTRIEILLNATPRMDSNGNIVGVVGIGQDITDRIAQEHEYYRLIDTANAPIFGVDTNGCINVWNQKIEEITGYHKSSVLGLSLVNTFIIPESRQMVRQLLNQALIGIDVGEMELPMTTKKGVFLLLLVNASSKKDMHGNIRGVIGVGQDYTARKHMEAAKVNFLASFSHELRTPLNGVLGMLEMLKDKSLEPESMRFVQIAYVSGSLLLNLINDILDLSKIEAGHMEITAAPFRMEELLDYSIEIFSFKARERGLNLEKKRDDNWEKNGRDAVNAYIQHHNDYDLVFMDCEMPVMDGYAATTMMRQFELERCLPRIPVLGLTAYAMNGDRQKCLDAGMDEFMVKPISKDSLRKAIRQWMKIPEGDPVNYALGVQQCDGQEELFVNLLEKFAMGCDNSVAKIETAYQQRDIVVMRREAHSLKGSSAYVAALRVSKSAFRVQVACERIMDHQTNSVDQAGGGAIDFSEVDPALLSVLQETWESLRKEHRLLRGYLRRNFAFLPGRSPSSTYDDRRDKSSNNNNGCNLM</sequence>
<evidence type="ECO:0000256" key="2">
    <source>
        <dbReference type="ARBA" id="ARBA00004429"/>
    </source>
</evidence>
<feature type="domain" description="PAS" evidence="19">
    <location>
        <begin position="415"/>
        <end position="485"/>
    </location>
</feature>
<feature type="compositionally biased region" description="Low complexity" evidence="16">
    <location>
        <begin position="1760"/>
        <end position="1769"/>
    </location>
</feature>
<dbReference type="InterPro" id="IPR035965">
    <property type="entry name" value="PAS-like_dom_sf"/>
</dbReference>
<dbReference type="GO" id="GO:0000155">
    <property type="term" value="F:phosphorelay sensor kinase activity"/>
    <property type="evidence" value="ECO:0007669"/>
    <property type="project" value="InterPro"/>
</dbReference>
<feature type="domain" description="PAS" evidence="19">
    <location>
        <begin position="295"/>
        <end position="362"/>
    </location>
</feature>
<dbReference type="CDD" id="cd00130">
    <property type="entry name" value="PAS"/>
    <property type="match status" value="11"/>
</dbReference>
<organism evidence="22 23">
    <name type="scientific">Pythium insidiosum</name>
    <name type="common">Pythiosis disease agent</name>
    <dbReference type="NCBI Taxonomy" id="114742"/>
    <lineage>
        <taxon>Eukaryota</taxon>
        <taxon>Sar</taxon>
        <taxon>Stramenopiles</taxon>
        <taxon>Oomycota</taxon>
        <taxon>Peronosporomycetes</taxon>
        <taxon>Pythiales</taxon>
        <taxon>Pythiaceae</taxon>
        <taxon>Pythium</taxon>
    </lineage>
</organism>
<accession>A0AAD5QCN4</accession>
<dbReference type="EC" id="2.7.13.3" evidence="4"/>
<feature type="domain" description="PAS" evidence="19">
    <location>
        <begin position="1279"/>
        <end position="1347"/>
    </location>
</feature>
<dbReference type="Gene3D" id="3.30.450.20">
    <property type="entry name" value="PAS domain"/>
    <property type="match status" value="11"/>
</dbReference>